<comment type="caution">
    <text evidence="4">The sequence shown here is derived from an EMBL/GenBank/DDBJ whole genome shotgun (WGS) entry which is preliminary data.</text>
</comment>
<name>A0A432MD49_9BACT</name>
<dbReference type="OrthoDB" id="7066694at2"/>
<dbReference type="PANTHER" id="PTHR33359:SF1">
    <property type="entry name" value="MOLYBDOPTERIN SYNTHASE SULFUR CARRIER SUBUNIT"/>
    <property type="match status" value="1"/>
</dbReference>
<dbReference type="GO" id="GO:1990133">
    <property type="term" value="C:molybdopterin adenylyltransferase complex"/>
    <property type="evidence" value="ECO:0007669"/>
    <property type="project" value="TreeGrafter"/>
</dbReference>
<reference evidence="4 5" key="2">
    <citation type="submission" date="2019-01" db="EMBL/GenBank/DDBJ databases">
        <title>Tautonia sociabilis, a novel thermotolerant planctomycete of Isosphaeraceae family, isolated from a 4000 m deep subterranean habitat.</title>
        <authorList>
            <person name="Kovaleva O.L."/>
            <person name="Elcheninov A.G."/>
            <person name="Van Heerden E."/>
            <person name="Toshchakov S.V."/>
            <person name="Novikov A."/>
            <person name="Bonch-Osmolovskaya E.A."/>
            <person name="Kublanov I.V."/>
        </authorList>
    </citation>
    <scope>NUCLEOTIDE SEQUENCE [LARGE SCALE GENOMIC DNA]</scope>
    <source>
        <strain evidence="4 5">GM2012</strain>
    </source>
</reference>
<comment type="similarity">
    <text evidence="2">Belongs to the MoaD family.</text>
</comment>
<dbReference type="Pfam" id="PF02597">
    <property type="entry name" value="ThiS"/>
    <property type="match status" value="1"/>
</dbReference>
<keyword evidence="1" id="KW-0547">Nucleotide-binding</keyword>
<dbReference type="InterPro" id="IPR012675">
    <property type="entry name" value="Beta-grasp_dom_sf"/>
</dbReference>
<dbReference type="CDD" id="cd00754">
    <property type="entry name" value="Ubl_MoaD"/>
    <property type="match status" value="1"/>
</dbReference>
<dbReference type="SUPFAM" id="SSF54285">
    <property type="entry name" value="MoaD/ThiS"/>
    <property type="match status" value="1"/>
</dbReference>
<dbReference type="InterPro" id="IPR003749">
    <property type="entry name" value="ThiS/MoaD-like"/>
</dbReference>
<evidence type="ECO:0000313" key="4">
    <source>
        <dbReference type="EMBL" id="RUL81420.1"/>
    </source>
</evidence>
<evidence type="ECO:0000256" key="1">
    <source>
        <dbReference type="ARBA" id="ARBA00022741"/>
    </source>
</evidence>
<proteinExistence type="inferred from homology"/>
<evidence type="ECO:0000256" key="3">
    <source>
        <dbReference type="ARBA" id="ARBA00024247"/>
    </source>
</evidence>
<sequence>MTVTVRLFAVARQRAGAPEVLVELPDPATVADLKRAVAGQHPALAPLLPGMMVAVSAEYAGEDRRIGPDDEVALIPPVSGG</sequence>
<dbReference type="Proteomes" id="UP000280296">
    <property type="component" value="Unassembled WGS sequence"/>
</dbReference>
<reference evidence="4 5" key="1">
    <citation type="submission" date="2018-12" db="EMBL/GenBank/DDBJ databases">
        <authorList>
            <person name="Toschakov S.V."/>
        </authorList>
    </citation>
    <scope>NUCLEOTIDE SEQUENCE [LARGE SCALE GENOMIC DNA]</scope>
    <source>
        <strain evidence="4 5">GM2012</strain>
    </source>
</reference>
<dbReference type="UniPathway" id="UPA00344"/>
<evidence type="ECO:0000313" key="5">
    <source>
        <dbReference type="Proteomes" id="UP000280296"/>
    </source>
</evidence>
<dbReference type="PANTHER" id="PTHR33359">
    <property type="entry name" value="MOLYBDOPTERIN SYNTHASE SULFUR CARRIER SUBUNIT"/>
    <property type="match status" value="1"/>
</dbReference>
<keyword evidence="5" id="KW-1185">Reference proteome</keyword>
<dbReference type="GO" id="GO:0006777">
    <property type="term" value="P:Mo-molybdopterin cofactor biosynthetic process"/>
    <property type="evidence" value="ECO:0007669"/>
    <property type="project" value="InterPro"/>
</dbReference>
<dbReference type="InterPro" id="IPR016155">
    <property type="entry name" value="Mopterin_synth/thiamin_S_b"/>
</dbReference>
<organism evidence="4 5">
    <name type="scientific">Tautonia sociabilis</name>
    <dbReference type="NCBI Taxonomy" id="2080755"/>
    <lineage>
        <taxon>Bacteria</taxon>
        <taxon>Pseudomonadati</taxon>
        <taxon>Planctomycetota</taxon>
        <taxon>Planctomycetia</taxon>
        <taxon>Isosphaerales</taxon>
        <taxon>Isosphaeraceae</taxon>
        <taxon>Tautonia</taxon>
    </lineage>
</organism>
<dbReference type="EMBL" id="RYZH01000094">
    <property type="protein sequence ID" value="RUL81420.1"/>
    <property type="molecule type" value="Genomic_DNA"/>
</dbReference>
<accession>A0A432MD49</accession>
<dbReference type="RefSeq" id="WP_126728205.1">
    <property type="nucleotide sequence ID" value="NZ_RYZH01000094.1"/>
</dbReference>
<dbReference type="GO" id="GO:0000166">
    <property type="term" value="F:nucleotide binding"/>
    <property type="evidence" value="ECO:0007669"/>
    <property type="project" value="UniProtKB-KW"/>
</dbReference>
<evidence type="ECO:0000256" key="2">
    <source>
        <dbReference type="ARBA" id="ARBA00024200"/>
    </source>
</evidence>
<protein>
    <recommendedName>
        <fullName evidence="3">Molybdopterin synthase sulfur carrier subunit</fullName>
    </recommendedName>
</protein>
<gene>
    <name evidence="4" type="ORF">TsocGM_25105</name>
</gene>
<dbReference type="Gene3D" id="3.10.20.30">
    <property type="match status" value="1"/>
</dbReference>
<dbReference type="InterPro" id="IPR044672">
    <property type="entry name" value="MOCS2A"/>
</dbReference>
<dbReference type="AlphaFoldDB" id="A0A432MD49"/>